<dbReference type="EMBL" id="JADEXQ010000134">
    <property type="protein sequence ID" value="MBE9032919.1"/>
    <property type="molecule type" value="Genomic_DNA"/>
</dbReference>
<dbReference type="RefSeq" id="WP_264327736.1">
    <property type="nucleotide sequence ID" value="NZ_JADEXQ010000134.1"/>
</dbReference>
<protein>
    <submittedName>
        <fullName evidence="1">Uncharacterized protein</fullName>
    </submittedName>
</protein>
<reference evidence="1" key="1">
    <citation type="submission" date="2020-10" db="EMBL/GenBank/DDBJ databases">
        <authorList>
            <person name="Castelo-Branco R."/>
            <person name="Eusebio N."/>
            <person name="Adriana R."/>
            <person name="Vieira A."/>
            <person name="Brugerolle De Fraissinette N."/>
            <person name="Rezende De Castro R."/>
            <person name="Schneider M.P."/>
            <person name="Vasconcelos V."/>
            <person name="Leao P.N."/>
        </authorList>
    </citation>
    <scope>NUCLEOTIDE SEQUENCE</scope>
    <source>
        <strain evidence="1">LEGE 11480</strain>
    </source>
</reference>
<name>A0A928VVP9_9CYAN</name>
<comment type="caution">
    <text evidence="1">The sequence shown here is derived from an EMBL/GenBank/DDBJ whole genome shotgun (WGS) entry which is preliminary data.</text>
</comment>
<dbReference type="AlphaFoldDB" id="A0A928VVP9"/>
<evidence type="ECO:0000313" key="1">
    <source>
        <dbReference type="EMBL" id="MBE9032919.1"/>
    </source>
</evidence>
<proteinExistence type="predicted"/>
<accession>A0A928VVP9</accession>
<organism evidence="1 2">
    <name type="scientific">Romeriopsis navalis LEGE 11480</name>
    <dbReference type="NCBI Taxonomy" id="2777977"/>
    <lineage>
        <taxon>Bacteria</taxon>
        <taxon>Bacillati</taxon>
        <taxon>Cyanobacteriota</taxon>
        <taxon>Cyanophyceae</taxon>
        <taxon>Leptolyngbyales</taxon>
        <taxon>Leptolyngbyaceae</taxon>
        <taxon>Romeriopsis</taxon>
        <taxon>Romeriopsis navalis</taxon>
    </lineage>
</organism>
<dbReference type="Proteomes" id="UP000625316">
    <property type="component" value="Unassembled WGS sequence"/>
</dbReference>
<evidence type="ECO:0000313" key="2">
    <source>
        <dbReference type="Proteomes" id="UP000625316"/>
    </source>
</evidence>
<keyword evidence="2" id="KW-1185">Reference proteome</keyword>
<sequence>MKIIKQTLDIIELAEQSQYHRRFQHASSIAAAIHIACIAYIGILKPDTTELYCNRQSTIATCEFTNTSILGIQQQRSIPISQLKTVDYEVAIQRQQVVISTKDGQKVRLPDRPQRHVNQPDAIENANFRKIKHFFADPNQQQIKISQSIPRHSYFHIGIFCWIVSSWIWSSLQQQHSIHCKLDKPQNQLDIQYRNIFRHFHHTFKLAEVHYIQYRPCKIGNVDLDGRLDYVALVLKSGKTLRLNITGEVVEVITTIEDFLNLTS</sequence>
<gene>
    <name evidence="1" type="ORF">IQ266_24595</name>
</gene>